<organism evidence="3 4">
    <name type="scientific">Chondromyces crocatus</name>
    <dbReference type="NCBI Taxonomy" id="52"/>
    <lineage>
        <taxon>Bacteria</taxon>
        <taxon>Pseudomonadati</taxon>
        <taxon>Myxococcota</taxon>
        <taxon>Polyangia</taxon>
        <taxon>Polyangiales</taxon>
        <taxon>Polyangiaceae</taxon>
        <taxon>Chondromyces</taxon>
    </lineage>
</organism>
<evidence type="ECO:0000256" key="1">
    <source>
        <dbReference type="SAM" id="MobiDB-lite"/>
    </source>
</evidence>
<protein>
    <recommendedName>
        <fullName evidence="5">Secreted protein</fullName>
    </recommendedName>
</protein>
<proteinExistence type="predicted"/>
<keyword evidence="4" id="KW-1185">Reference proteome</keyword>
<dbReference type="RefSeq" id="WP_156338840.1">
    <property type="nucleotide sequence ID" value="NZ_CP012159.1"/>
</dbReference>
<reference evidence="3 4" key="1">
    <citation type="submission" date="2015-07" db="EMBL/GenBank/DDBJ databases">
        <title>Genome analysis of myxobacterium Chondromyces crocatus Cm c5 reveals a high potential for natural compound synthesis and the genetic basis for the loss of fruiting body formation.</title>
        <authorList>
            <person name="Zaburannyi N."/>
            <person name="Bunk B."/>
            <person name="Maier J."/>
            <person name="Overmann J."/>
            <person name="Mueller R."/>
        </authorList>
    </citation>
    <scope>NUCLEOTIDE SEQUENCE [LARGE SCALE GENOMIC DNA]</scope>
    <source>
        <strain evidence="3 4">Cm c5</strain>
    </source>
</reference>
<gene>
    <name evidence="3" type="ORF">CMC5_049050</name>
</gene>
<dbReference type="KEGG" id="ccro:CMC5_049050"/>
<feature type="region of interest" description="Disordered" evidence="1">
    <location>
        <begin position="26"/>
        <end position="53"/>
    </location>
</feature>
<accession>A0A0K1EIR1</accession>
<dbReference type="EMBL" id="CP012159">
    <property type="protein sequence ID" value="AKT40749.1"/>
    <property type="molecule type" value="Genomic_DNA"/>
</dbReference>
<evidence type="ECO:0000313" key="3">
    <source>
        <dbReference type="EMBL" id="AKT40749.1"/>
    </source>
</evidence>
<sequence>MSNALGTISVFSLFVVALASAGCLADTEDEPQPDANRTERVAESDEEVQTTEELAQLPSQEICTVECPGGSCAGTQLCICNGPSPICY</sequence>
<feature type="chain" id="PRO_5005459503" description="Secreted protein" evidence="2">
    <location>
        <begin position="22"/>
        <end position="88"/>
    </location>
</feature>
<keyword evidence="2" id="KW-0732">Signal</keyword>
<evidence type="ECO:0008006" key="5">
    <source>
        <dbReference type="Google" id="ProtNLM"/>
    </source>
</evidence>
<evidence type="ECO:0000313" key="4">
    <source>
        <dbReference type="Proteomes" id="UP000067626"/>
    </source>
</evidence>
<dbReference type="Proteomes" id="UP000067626">
    <property type="component" value="Chromosome"/>
</dbReference>
<evidence type="ECO:0000256" key="2">
    <source>
        <dbReference type="SAM" id="SignalP"/>
    </source>
</evidence>
<dbReference type="AlphaFoldDB" id="A0A0K1EIR1"/>
<feature type="signal peptide" evidence="2">
    <location>
        <begin position="1"/>
        <end position="21"/>
    </location>
</feature>
<name>A0A0K1EIR1_CHOCO</name>